<dbReference type="EMBL" id="JADCNM010000001">
    <property type="protein sequence ID" value="KAG0503645.1"/>
    <property type="molecule type" value="Genomic_DNA"/>
</dbReference>
<dbReference type="Proteomes" id="UP000639772">
    <property type="component" value="Chromosome 1"/>
</dbReference>
<accession>A0A835S3J4</accession>
<comment type="caution">
    <text evidence="1">The sequence shown here is derived from an EMBL/GenBank/DDBJ whole genome shotgun (WGS) entry which is preliminary data.</text>
</comment>
<reference evidence="1 2" key="1">
    <citation type="journal article" date="2020" name="Nat. Food">
        <title>A phased Vanilla planifolia genome enables genetic improvement of flavour and production.</title>
        <authorList>
            <person name="Hasing T."/>
            <person name="Tang H."/>
            <person name="Brym M."/>
            <person name="Khazi F."/>
            <person name="Huang T."/>
            <person name="Chambers A.H."/>
        </authorList>
    </citation>
    <scope>NUCLEOTIDE SEQUENCE [LARGE SCALE GENOMIC DNA]</scope>
    <source>
        <tissue evidence="1">Leaf</tissue>
    </source>
</reference>
<gene>
    <name evidence="1" type="ORF">HPP92_003717</name>
</gene>
<dbReference type="AlphaFoldDB" id="A0A835S3J4"/>
<sequence length="147" mass="16897">MPEQKVDFLWPFFGSFLFHTIVFWTRDWLSIMLKSNLRSARFIFDGMPGKMLSPGRSDQAGLRIGVARADIQGFVFARPIVCAMWEMDTLFAGRAKFPVEDNTQQWESIGPQKSSSQGAEFFLWLYQVSAFNLAQLFLPCVRFVVLL</sequence>
<organism evidence="1 2">
    <name type="scientific">Vanilla planifolia</name>
    <name type="common">Vanilla</name>
    <dbReference type="NCBI Taxonomy" id="51239"/>
    <lineage>
        <taxon>Eukaryota</taxon>
        <taxon>Viridiplantae</taxon>
        <taxon>Streptophyta</taxon>
        <taxon>Embryophyta</taxon>
        <taxon>Tracheophyta</taxon>
        <taxon>Spermatophyta</taxon>
        <taxon>Magnoliopsida</taxon>
        <taxon>Liliopsida</taxon>
        <taxon>Asparagales</taxon>
        <taxon>Orchidaceae</taxon>
        <taxon>Vanilloideae</taxon>
        <taxon>Vanilleae</taxon>
        <taxon>Vanilla</taxon>
    </lineage>
</organism>
<protein>
    <submittedName>
        <fullName evidence="1">Uncharacterized protein</fullName>
    </submittedName>
</protein>
<evidence type="ECO:0000313" key="2">
    <source>
        <dbReference type="Proteomes" id="UP000639772"/>
    </source>
</evidence>
<proteinExistence type="predicted"/>
<evidence type="ECO:0000313" key="1">
    <source>
        <dbReference type="EMBL" id="KAG0503645.1"/>
    </source>
</evidence>
<name>A0A835S3J4_VANPL</name>